<evidence type="ECO:0000256" key="4">
    <source>
        <dbReference type="SAM" id="MobiDB-lite"/>
    </source>
</evidence>
<dbReference type="EMBL" id="LN899821">
    <property type="protein sequence ID" value="CUV17865.1"/>
    <property type="molecule type" value="Genomic_DNA"/>
</dbReference>
<dbReference type="CDD" id="cd01335">
    <property type="entry name" value="Radical_SAM"/>
    <property type="match status" value="1"/>
</dbReference>
<protein>
    <recommendedName>
        <fullName evidence="5">Radical SAM core domain-containing protein</fullName>
    </recommendedName>
</protein>
<dbReference type="InterPro" id="IPR058240">
    <property type="entry name" value="rSAM_sf"/>
</dbReference>
<evidence type="ECO:0000256" key="3">
    <source>
        <dbReference type="ARBA" id="ARBA00023014"/>
    </source>
</evidence>
<evidence type="ECO:0000313" key="7">
    <source>
        <dbReference type="EMBL" id="CUV30535.1"/>
    </source>
</evidence>
<organism evidence="6">
    <name type="scientific">Ralstonia solanacearum</name>
    <name type="common">Pseudomonas solanacearum</name>
    <dbReference type="NCBI Taxonomy" id="305"/>
    <lineage>
        <taxon>Bacteria</taxon>
        <taxon>Pseudomonadati</taxon>
        <taxon>Pseudomonadota</taxon>
        <taxon>Betaproteobacteria</taxon>
        <taxon>Burkholderiales</taxon>
        <taxon>Burkholderiaceae</taxon>
        <taxon>Ralstonia</taxon>
        <taxon>Ralstonia solanacearum species complex</taxon>
    </lineage>
</organism>
<dbReference type="Pfam" id="PF04055">
    <property type="entry name" value="Radical_SAM"/>
    <property type="match status" value="1"/>
</dbReference>
<accession>A0A0S4U6L1</accession>
<dbReference type="SMART" id="SM00729">
    <property type="entry name" value="Elp3"/>
    <property type="match status" value="1"/>
</dbReference>
<evidence type="ECO:0000259" key="5">
    <source>
        <dbReference type="PROSITE" id="PS51918"/>
    </source>
</evidence>
<dbReference type="InterPro" id="IPR040086">
    <property type="entry name" value="MJ0683-like"/>
</dbReference>
<feature type="region of interest" description="Disordered" evidence="4">
    <location>
        <begin position="24"/>
        <end position="115"/>
    </location>
</feature>
<dbReference type="GO" id="GO:0003824">
    <property type="term" value="F:catalytic activity"/>
    <property type="evidence" value="ECO:0007669"/>
    <property type="project" value="InterPro"/>
</dbReference>
<feature type="compositionally biased region" description="Basic and acidic residues" evidence="4">
    <location>
        <begin position="88"/>
        <end position="99"/>
    </location>
</feature>
<keyword evidence="3" id="KW-0411">Iron-sulfur</keyword>
<dbReference type="SUPFAM" id="SSF102114">
    <property type="entry name" value="Radical SAM enzymes"/>
    <property type="match status" value="1"/>
</dbReference>
<dbReference type="Gene3D" id="3.80.30.30">
    <property type="match status" value="1"/>
</dbReference>
<dbReference type="AlphaFoldDB" id="A0A0S4U6L1"/>
<keyword evidence="1" id="KW-0479">Metal-binding</keyword>
<feature type="domain" description="Radical SAM core" evidence="5">
    <location>
        <begin position="135"/>
        <end position="372"/>
    </location>
</feature>
<keyword evidence="2" id="KW-0408">Iron</keyword>
<evidence type="ECO:0000256" key="2">
    <source>
        <dbReference type="ARBA" id="ARBA00023004"/>
    </source>
</evidence>
<sequence length="440" mass="48870">MHGAVATSNRPPVELTCTMRAPGMANPHGSWHRGRGEPAAAFTGLQRNADESDTIDTPPQSARPAVSDSSDRHVPRKGRGATSNLQGRFERDERTRVDDGWQPLVGQQDPDAPPRLQTTVSIERARSILSRNQSPDIPFGVSLNPYRGCEHGCIYCFARPTHAYLELSPGLDFETRLFAKTNAAELLRETLAKPGYRCEPIALGVNTDAYQPIERELCVTRDVLQVLHDCDHPVGLITKSTLIERDIDLLAPMAAKHLTVAAVTVTTLDAGLARKLEPRAATPSRRLRTIRTLAEAGIPVGVSVAPVIPFITDDHMEQILEAAREAGAMFASYIVLRLPHELDAVFQDWLAAHFPDRAQRVMNRIRDLHGGQDYNPDFGTRMRGTGIWADLLRQRFYKAADRLGFSYHRYDKLRLDTAQFKPPARSAKARPVDARQGNLF</sequence>
<dbReference type="InterPro" id="IPR007197">
    <property type="entry name" value="rSAM"/>
</dbReference>
<dbReference type="NCBIfam" id="NF033668">
    <property type="entry name" value="rSAM_PA0069"/>
    <property type="match status" value="1"/>
</dbReference>
<dbReference type="SFLD" id="SFLDS00029">
    <property type="entry name" value="Radical_SAM"/>
    <property type="match status" value="1"/>
</dbReference>
<gene>
    <name evidence="6" type="ORF">PSS4_v1_390061</name>
    <name evidence="7" type="ORF">RUN1985_v1_660033</name>
</gene>
<dbReference type="EMBL" id="LN899824">
    <property type="protein sequence ID" value="CUV30535.1"/>
    <property type="molecule type" value="Genomic_DNA"/>
</dbReference>
<name>A0A0S4U6L1_RALSL</name>
<proteinExistence type="predicted"/>
<dbReference type="GO" id="GO:0046872">
    <property type="term" value="F:metal ion binding"/>
    <property type="evidence" value="ECO:0007669"/>
    <property type="project" value="UniProtKB-KW"/>
</dbReference>
<dbReference type="PANTHER" id="PTHR43432">
    <property type="entry name" value="SLR0285 PROTEIN"/>
    <property type="match status" value="1"/>
</dbReference>
<dbReference type="SFLD" id="SFLDG01084">
    <property type="entry name" value="Uncharacterised_Radical_SAM_Su"/>
    <property type="match status" value="1"/>
</dbReference>
<dbReference type="GO" id="GO:0051536">
    <property type="term" value="F:iron-sulfur cluster binding"/>
    <property type="evidence" value="ECO:0007669"/>
    <property type="project" value="UniProtKB-KW"/>
</dbReference>
<evidence type="ECO:0000256" key="1">
    <source>
        <dbReference type="ARBA" id="ARBA00022723"/>
    </source>
</evidence>
<evidence type="ECO:0000313" key="6">
    <source>
        <dbReference type="EMBL" id="CUV17865.1"/>
    </source>
</evidence>
<reference evidence="6" key="1">
    <citation type="submission" date="2015-10" db="EMBL/GenBank/DDBJ databases">
        <authorList>
            <person name="Gilbert D.G."/>
        </authorList>
    </citation>
    <scope>NUCLEOTIDE SEQUENCE</scope>
    <source>
        <strain evidence="6">Phyl III-seqv23</strain>
    </source>
</reference>
<dbReference type="PROSITE" id="PS51918">
    <property type="entry name" value="RADICAL_SAM"/>
    <property type="match status" value="1"/>
</dbReference>
<dbReference type="PANTHER" id="PTHR43432:SF3">
    <property type="entry name" value="SLR0285 PROTEIN"/>
    <property type="match status" value="1"/>
</dbReference>
<dbReference type="InterPro" id="IPR006638">
    <property type="entry name" value="Elp3/MiaA/NifB-like_rSAM"/>
</dbReference>